<protein>
    <recommendedName>
        <fullName evidence="3">Protein kinase domain-containing protein</fullName>
    </recommendedName>
</protein>
<organism evidence="1 2">
    <name type="scientific">Candidatus Cerribacteria bacterium 'Amazon FNV 2010 28 9'</name>
    <dbReference type="NCBI Taxonomy" id="2081795"/>
    <lineage>
        <taxon>Bacteria</taxon>
        <taxon>Candidatus Cerribacteria</taxon>
    </lineage>
</organism>
<comment type="caution">
    <text evidence="1">The sequence shown here is derived from an EMBL/GenBank/DDBJ whole genome shotgun (WGS) entry which is preliminary data.</text>
</comment>
<proteinExistence type="predicted"/>
<accession>A0A317JPW7</accession>
<dbReference type="Proteomes" id="UP000246104">
    <property type="component" value="Unassembled WGS sequence"/>
</dbReference>
<gene>
    <name evidence="1" type="ORF">C5B42_00595</name>
</gene>
<dbReference type="AlphaFoldDB" id="A0A317JPW7"/>
<sequence length="328" mass="37189">MRGLQGLGTNEWLDGMTLAMQQAIQDEVGYGDLVVRMVIRRHGKEYIVLSKKDGAPFKAINRFTLYICQLPSGQFGLLKLTPERYPSEQGWNQGEKLTDAHRLACNEALQYEAVLLRSLHAKAVALNDPTDPLRSYNYQHFFPHVEEAFESDGRYAQIIGYTAEVIKAQSQLISVGRIIDPDGQGQQRRVHAKDVVWIASRLFKLAGFLQLDDINVHVQINMANVLIEPAAHGAILFDWSQAREGAKPKKAIRSIGRCLWLLAGGTQTDDPPEDDFTDSKQALEFRMWLDRLIEGSIGSPLEEQRQMYAMAESFWGPRRFHAFEVFEL</sequence>
<evidence type="ECO:0000313" key="2">
    <source>
        <dbReference type="Proteomes" id="UP000246104"/>
    </source>
</evidence>
<name>A0A317JPW7_9BACT</name>
<reference evidence="1 2" key="1">
    <citation type="submission" date="2018-02" db="EMBL/GenBank/DDBJ databases">
        <title>Genomic Reconstructions from Amazon Rainforest and Pasture Soil Reveal Novel Insights into the Physiology of Candidate Phyla in Tropical Sites.</title>
        <authorList>
            <person name="Kroeger M.E."/>
            <person name="Delmont T."/>
            <person name="Eren A.M."/>
            <person name="Guo J."/>
            <person name="Meyer K.M."/>
            <person name="Khan K."/>
            <person name="Rodrigues J.L.M."/>
            <person name="Bohannan B.J.M."/>
            <person name="Tringe S."/>
            <person name="Borges C.D."/>
            <person name="Tiedje J."/>
            <person name="Tsai S.M."/>
            <person name="Nusslein K."/>
        </authorList>
    </citation>
    <scope>NUCLEOTIDE SEQUENCE [LARGE SCALE GENOMIC DNA]</scope>
    <source>
        <strain evidence="1">Amazon FNV 2010 28 9</strain>
    </source>
</reference>
<evidence type="ECO:0008006" key="3">
    <source>
        <dbReference type="Google" id="ProtNLM"/>
    </source>
</evidence>
<dbReference type="EMBL" id="PSRQ01000011">
    <property type="protein sequence ID" value="PWU24121.1"/>
    <property type="molecule type" value="Genomic_DNA"/>
</dbReference>
<evidence type="ECO:0000313" key="1">
    <source>
        <dbReference type="EMBL" id="PWU24121.1"/>
    </source>
</evidence>